<protein>
    <submittedName>
        <fullName evidence="2">Uncharacterized protein</fullName>
    </submittedName>
</protein>
<feature type="compositionally biased region" description="Basic and acidic residues" evidence="1">
    <location>
        <begin position="120"/>
        <end position="131"/>
    </location>
</feature>
<dbReference type="InParanoid" id="A0A074YM62"/>
<sequence>MIAAHQLLMKSMQRRVRKCVSRRSILNRCTASSKIKSVVLTFELRGEKLYRAIGGRARRGSVTGCVCEDAEDSVNEKWLLRECMMKETMRRERNQRSTKGRTTRNGKSETCDAKPIARTSQEHHKKQEREMKRSLSVYLLPIILLSTKRAKETTPPVERNRQPPRSLIINPTQFVSFGCCRNLNCEPSVSGGGCLANVGPAN</sequence>
<organism evidence="2 3">
    <name type="scientific">Aureobasidium subglaciale (strain EXF-2481)</name>
    <name type="common">Aureobasidium pullulans var. subglaciale</name>
    <dbReference type="NCBI Taxonomy" id="1043005"/>
    <lineage>
        <taxon>Eukaryota</taxon>
        <taxon>Fungi</taxon>
        <taxon>Dikarya</taxon>
        <taxon>Ascomycota</taxon>
        <taxon>Pezizomycotina</taxon>
        <taxon>Dothideomycetes</taxon>
        <taxon>Dothideomycetidae</taxon>
        <taxon>Dothideales</taxon>
        <taxon>Saccotheciaceae</taxon>
        <taxon>Aureobasidium</taxon>
    </lineage>
</organism>
<accession>A0A074YM62</accession>
<name>A0A074YM62_AURSE</name>
<dbReference type="Proteomes" id="UP000030641">
    <property type="component" value="Unassembled WGS sequence"/>
</dbReference>
<dbReference type="AlphaFoldDB" id="A0A074YM62"/>
<evidence type="ECO:0000256" key="1">
    <source>
        <dbReference type="SAM" id="MobiDB-lite"/>
    </source>
</evidence>
<keyword evidence="3" id="KW-1185">Reference proteome</keyword>
<dbReference type="RefSeq" id="XP_013343698.1">
    <property type="nucleotide sequence ID" value="XM_013488244.1"/>
</dbReference>
<evidence type="ECO:0000313" key="3">
    <source>
        <dbReference type="Proteomes" id="UP000030641"/>
    </source>
</evidence>
<feature type="region of interest" description="Disordered" evidence="1">
    <location>
        <begin position="89"/>
        <end position="131"/>
    </location>
</feature>
<proteinExistence type="predicted"/>
<gene>
    <name evidence="2" type="ORF">AUEXF2481DRAFT_240380</name>
</gene>
<dbReference type="EMBL" id="KL584760">
    <property type="protein sequence ID" value="KEQ95192.1"/>
    <property type="molecule type" value="Genomic_DNA"/>
</dbReference>
<dbReference type="GeneID" id="25362738"/>
<reference evidence="2 3" key="1">
    <citation type="journal article" date="2014" name="BMC Genomics">
        <title>Genome sequencing of four Aureobasidium pullulans varieties: biotechnological potential, stress tolerance, and description of new species.</title>
        <authorList>
            <person name="Gostin Ar C."/>
            <person name="Ohm R.A."/>
            <person name="Kogej T."/>
            <person name="Sonjak S."/>
            <person name="Turk M."/>
            <person name="Zajc J."/>
            <person name="Zalar P."/>
            <person name="Grube M."/>
            <person name="Sun H."/>
            <person name="Han J."/>
            <person name="Sharma A."/>
            <person name="Chiniquy J."/>
            <person name="Ngan C.Y."/>
            <person name="Lipzen A."/>
            <person name="Barry K."/>
            <person name="Grigoriev I.V."/>
            <person name="Gunde-Cimerman N."/>
        </authorList>
    </citation>
    <scope>NUCLEOTIDE SEQUENCE [LARGE SCALE GENOMIC DNA]</scope>
    <source>
        <strain evidence="2 3">EXF-2481</strain>
    </source>
</reference>
<evidence type="ECO:0000313" key="2">
    <source>
        <dbReference type="EMBL" id="KEQ95192.1"/>
    </source>
</evidence>
<dbReference type="HOGENOM" id="CLU_1354367_0_0_1"/>